<dbReference type="Pfam" id="PF04260">
    <property type="entry name" value="DUF436"/>
    <property type="match status" value="1"/>
</dbReference>
<dbReference type="HAMAP" id="MF_00800">
    <property type="entry name" value="UPF0340"/>
    <property type="match status" value="1"/>
</dbReference>
<reference evidence="2 3" key="1">
    <citation type="submission" date="2023-02" db="EMBL/GenBank/DDBJ databases">
        <title>Genome sequence of Paenibacillus kyungheensis KACC 18744.</title>
        <authorList>
            <person name="Kim S."/>
            <person name="Heo J."/>
            <person name="Kwon S.-W."/>
        </authorList>
    </citation>
    <scope>NUCLEOTIDE SEQUENCE [LARGE SCALE GENOMIC DNA]</scope>
    <source>
        <strain evidence="2 3">KACC 18744</strain>
    </source>
</reference>
<evidence type="ECO:0000313" key="3">
    <source>
        <dbReference type="Proteomes" id="UP001220509"/>
    </source>
</evidence>
<proteinExistence type="inferred from homology"/>
<dbReference type="Proteomes" id="UP001220509">
    <property type="component" value="Chromosome"/>
</dbReference>
<dbReference type="InterPro" id="IPR006340">
    <property type="entry name" value="DUF436"/>
</dbReference>
<dbReference type="Gene3D" id="3.40.50.10360">
    <property type="entry name" value="Hypothetical protein TT1679"/>
    <property type="match status" value="1"/>
</dbReference>
<evidence type="ECO:0000313" key="2">
    <source>
        <dbReference type="EMBL" id="WCT55415.1"/>
    </source>
</evidence>
<dbReference type="EMBL" id="CP117416">
    <property type="protein sequence ID" value="WCT55415.1"/>
    <property type="molecule type" value="Genomic_DNA"/>
</dbReference>
<dbReference type="InterPro" id="IPR028345">
    <property type="entry name" value="Antibiotic_NAT-like"/>
</dbReference>
<comment type="similarity">
    <text evidence="1">Belongs to the UPF0340 family.</text>
</comment>
<organism evidence="2 3">
    <name type="scientific">Paenibacillus kyungheensis</name>
    <dbReference type="NCBI Taxonomy" id="1452732"/>
    <lineage>
        <taxon>Bacteria</taxon>
        <taxon>Bacillati</taxon>
        <taxon>Bacillota</taxon>
        <taxon>Bacilli</taxon>
        <taxon>Bacillales</taxon>
        <taxon>Paenibacillaceae</taxon>
        <taxon>Paenibacillus</taxon>
    </lineage>
</organism>
<gene>
    <name evidence="2" type="ORF">PQ456_20055</name>
</gene>
<evidence type="ECO:0000256" key="1">
    <source>
        <dbReference type="HAMAP-Rule" id="MF_00800"/>
    </source>
</evidence>
<dbReference type="PIRSF" id="PIRSF007510">
    <property type="entry name" value="UCP007510"/>
    <property type="match status" value="1"/>
</dbReference>
<dbReference type="SUPFAM" id="SSF110710">
    <property type="entry name" value="TTHA0583/YokD-like"/>
    <property type="match status" value="1"/>
</dbReference>
<protein>
    <recommendedName>
        <fullName evidence="1">UPF0340 protein PQ456_20055</fullName>
    </recommendedName>
</protein>
<accession>A0AAX3LZR2</accession>
<dbReference type="NCBIfam" id="TIGR01440">
    <property type="entry name" value="TIGR01440 family protein"/>
    <property type="match status" value="1"/>
</dbReference>
<keyword evidence="3" id="KW-1185">Reference proteome</keyword>
<dbReference type="AlphaFoldDB" id="A0AAX3LZR2"/>
<dbReference type="KEGG" id="pka:PQ456_20055"/>
<name>A0AAX3LZR2_9BACL</name>
<dbReference type="RefSeq" id="WP_273613786.1">
    <property type="nucleotide sequence ID" value="NZ_CP117416.1"/>
</dbReference>
<sequence>MSNQEKLQQIRLDAAAIVRELAEEAGLGSNKLLVIGGSTSEIAGKHIGTAGTLDVAEALVEGIREVQAEYGFRLAFQCCEHLNRALVMEQDTLDHYNYNEVAAVPIPKAGGSMATYAYQTFVHPCLAEQIEAHAGIDFGETLIGMHLKRIAVPYRPSIRFVGEARVNAARTRPPLIGGERAVYTPMVHADR</sequence>